<evidence type="ECO:0000313" key="1">
    <source>
        <dbReference type="EMBL" id="WCT74521.1"/>
    </source>
</evidence>
<dbReference type="Pfam" id="PF13669">
    <property type="entry name" value="Glyoxalase_4"/>
    <property type="match status" value="1"/>
</dbReference>
<keyword evidence="2" id="KW-1185">Reference proteome</keyword>
<dbReference type="InterPro" id="IPR029068">
    <property type="entry name" value="Glyas_Bleomycin-R_OHBP_Dase"/>
</dbReference>
<dbReference type="Gene3D" id="3.10.180.10">
    <property type="entry name" value="2,3-Dihydroxybiphenyl 1,2-Dioxygenase, domain 1"/>
    <property type="match status" value="1"/>
</dbReference>
<protein>
    <submittedName>
        <fullName evidence="1">VOC family protein</fullName>
    </submittedName>
</protein>
<accession>A0ABY7TMR3</accession>
<proteinExistence type="predicted"/>
<organism evidence="1 2">
    <name type="scientific">Sphingomonas naphthae</name>
    <dbReference type="NCBI Taxonomy" id="1813468"/>
    <lineage>
        <taxon>Bacteria</taxon>
        <taxon>Pseudomonadati</taxon>
        <taxon>Pseudomonadota</taxon>
        <taxon>Alphaproteobacteria</taxon>
        <taxon>Sphingomonadales</taxon>
        <taxon>Sphingomonadaceae</taxon>
        <taxon>Sphingomonas</taxon>
    </lineage>
</organism>
<dbReference type="RefSeq" id="WP_273689592.1">
    <property type="nucleotide sequence ID" value="NZ_CP117411.1"/>
</dbReference>
<dbReference type="SUPFAM" id="SSF54593">
    <property type="entry name" value="Glyoxalase/Bleomycin resistance protein/Dihydroxybiphenyl dioxygenase"/>
    <property type="match status" value="1"/>
</dbReference>
<dbReference type="EMBL" id="CP117411">
    <property type="protein sequence ID" value="WCT74521.1"/>
    <property type="molecule type" value="Genomic_DNA"/>
</dbReference>
<sequence>MTIPASPSTRIQAKLIQLCFVVEDLEAAMADHSRIFGAGPWFLYKEPPAHLDRTLYRGRPTPMGTRVALGYAGDMMYELACPRPEMPSIFREVVDRQGYGLHHLGFGVRDFDAVAETLRSDGLESLHYGVTPRGARCVMVRREGAPHAIEEYIELLPASDAFYAFMRTCAAEWDGRSLVYDQPAPSDVILS</sequence>
<name>A0ABY7TMR3_9SPHN</name>
<gene>
    <name evidence="1" type="ORF">PQ455_04630</name>
</gene>
<evidence type="ECO:0000313" key="2">
    <source>
        <dbReference type="Proteomes" id="UP001220395"/>
    </source>
</evidence>
<dbReference type="Proteomes" id="UP001220395">
    <property type="component" value="Chromosome"/>
</dbReference>
<reference evidence="1 2" key="1">
    <citation type="submission" date="2023-02" db="EMBL/GenBank/DDBJ databases">
        <title>Genome sequence of Sphingomonas naphthae.</title>
        <authorList>
            <person name="Kim S."/>
            <person name="Heo J."/>
            <person name="Kwon S.-W."/>
        </authorList>
    </citation>
    <scope>NUCLEOTIDE SEQUENCE [LARGE SCALE GENOMIC DNA]</scope>
    <source>
        <strain evidence="1 2">KACC 18716</strain>
    </source>
</reference>